<dbReference type="OrthoDB" id="5982258at2759"/>
<gene>
    <name evidence="3" type="ORF">BLA29_013159</name>
</gene>
<dbReference type="AlphaFoldDB" id="A0A1Y3BAF8"/>
<dbReference type="SUPFAM" id="SSF48726">
    <property type="entry name" value="Immunoglobulin"/>
    <property type="match status" value="1"/>
</dbReference>
<dbReference type="CDD" id="cd00096">
    <property type="entry name" value="Ig"/>
    <property type="match status" value="1"/>
</dbReference>
<accession>A0A1Y3BAF8</accession>
<dbReference type="InterPro" id="IPR013151">
    <property type="entry name" value="Immunoglobulin_dom"/>
</dbReference>
<comment type="caution">
    <text evidence="3">The sequence shown here is derived from an EMBL/GenBank/DDBJ whole genome shotgun (WGS) entry which is preliminary data.</text>
</comment>
<dbReference type="PROSITE" id="PS50835">
    <property type="entry name" value="IG_LIKE"/>
    <property type="match status" value="1"/>
</dbReference>
<evidence type="ECO:0000313" key="3">
    <source>
        <dbReference type="EMBL" id="OTF76556.1"/>
    </source>
</evidence>
<protein>
    <submittedName>
        <fullName evidence="3">Papilin-like protein</fullName>
    </submittedName>
</protein>
<dbReference type="Gene3D" id="2.60.40.10">
    <property type="entry name" value="Immunoglobulins"/>
    <property type="match status" value="1"/>
</dbReference>
<dbReference type="EMBL" id="MUJZ01036890">
    <property type="protein sequence ID" value="OTF76556.1"/>
    <property type="molecule type" value="Genomic_DNA"/>
</dbReference>
<dbReference type="SMART" id="SM00408">
    <property type="entry name" value="IGc2"/>
    <property type="match status" value="1"/>
</dbReference>
<dbReference type="InterPro" id="IPR007110">
    <property type="entry name" value="Ig-like_dom"/>
</dbReference>
<dbReference type="SMART" id="SM00409">
    <property type="entry name" value="IG"/>
    <property type="match status" value="1"/>
</dbReference>
<dbReference type="InterPro" id="IPR003599">
    <property type="entry name" value="Ig_sub"/>
</dbReference>
<evidence type="ECO:0000256" key="1">
    <source>
        <dbReference type="SAM" id="MobiDB-lite"/>
    </source>
</evidence>
<organism evidence="3 4">
    <name type="scientific">Euroglyphus maynei</name>
    <name type="common">Mayne's house dust mite</name>
    <dbReference type="NCBI Taxonomy" id="6958"/>
    <lineage>
        <taxon>Eukaryota</taxon>
        <taxon>Metazoa</taxon>
        <taxon>Ecdysozoa</taxon>
        <taxon>Arthropoda</taxon>
        <taxon>Chelicerata</taxon>
        <taxon>Arachnida</taxon>
        <taxon>Acari</taxon>
        <taxon>Acariformes</taxon>
        <taxon>Sarcoptiformes</taxon>
        <taxon>Astigmata</taxon>
        <taxon>Psoroptidia</taxon>
        <taxon>Analgoidea</taxon>
        <taxon>Pyroglyphidae</taxon>
        <taxon>Pyroglyphinae</taxon>
        <taxon>Euroglyphus</taxon>
    </lineage>
</organism>
<dbReference type="InterPro" id="IPR003598">
    <property type="entry name" value="Ig_sub2"/>
</dbReference>
<evidence type="ECO:0000313" key="4">
    <source>
        <dbReference type="Proteomes" id="UP000194236"/>
    </source>
</evidence>
<evidence type="ECO:0000259" key="2">
    <source>
        <dbReference type="PROSITE" id="PS50835"/>
    </source>
</evidence>
<proteinExistence type="predicted"/>
<dbReference type="InterPro" id="IPR036179">
    <property type="entry name" value="Ig-like_dom_sf"/>
</dbReference>
<feature type="compositionally biased region" description="Polar residues" evidence="1">
    <location>
        <begin position="96"/>
        <end position="106"/>
    </location>
</feature>
<feature type="domain" description="Ig-like" evidence="2">
    <location>
        <begin position="10"/>
        <end position="110"/>
    </location>
</feature>
<sequence length="113" mass="12845">MNIASNEGDPIMTEIDFWPKDYRVGTKLQLDCIVRNQRTGQVIPSANVVWYVKSDIPLLVDQTNRHHYLLMGNNSLLIYNLTRGDSGEYRCRASTGPKSDSYSSVHLQVESKL</sequence>
<dbReference type="Pfam" id="PF00047">
    <property type="entry name" value="ig"/>
    <property type="match status" value="1"/>
</dbReference>
<keyword evidence="4" id="KW-1185">Reference proteome</keyword>
<reference evidence="3 4" key="1">
    <citation type="submission" date="2017-03" db="EMBL/GenBank/DDBJ databases">
        <title>Genome Survey of Euroglyphus maynei.</title>
        <authorList>
            <person name="Arlian L.G."/>
            <person name="Morgan M.S."/>
            <person name="Rider S.D."/>
        </authorList>
    </citation>
    <scope>NUCLEOTIDE SEQUENCE [LARGE SCALE GENOMIC DNA]</scope>
    <source>
        <strain evidence="3">Arlian Lab</strain>
        <tissue evidence="3">Whole body</tissue>
    </source>
</reference>
<name>A0A1Y3BAF8_EURMA</name>
<dbReference type="InterPro" id="IPR013783">
    <property type="entry name" value="Ig-like_fold"/>
</dbReference>
<feature type="region of interest" description="Disordered" evidence="1">
    <location>
        <begin position="92"/>
        <end position="113"/>
    </location>
</feature>
<dbReference type="Proteomes" id="UP000194236">
    <property type="component" value="Unassembled WGS sequence"/>
</dbReference>